<evidence type="ECO:0000256" key="1">
    <source>
        <dbReference type="SAM" id="Phobius"/>
    </source>
</evidence>
<organism evidence="2 3">
    <name type="scientific">Candidatus Zambryskibacteria bacterium RIFCSPHIGHO2_02_FULL_43_37</name>
    <dbReference type="NCBI Taxonomy" id="1802749"/>
    <lineage>
        <taxon>Bacteria</taxon>
        <taxon>Candidatus Zambryskiibacteriota</taxon>
    </lineage>
</organism>
<reference evidence="2 3" key="1">
    <citation type="journal article" date="2016" name="Nat. Commun.">
        <title>Thousands of microbial genomes shed light on interconnected biogeochemical processes in an aquifer system.</title>
        <authorList>
            <person name="Anantharaman K."/>
            <person name="Brown C.T."/>
            <person name="Hug L.A."/>
            <person name="Sharon I."/>
            <person name="Castelle C.J."/>
            <person name="Probst A.J."/>
            <person name="Thomas B.C."/>
            <person name="Singh A."/>
            <person name="Wilkins M.J."/>
            <person name="Karaoz U."/>
            <person name="Brodie E.L."/>
            <person name="Williams K.H."/>
            <person name="Hubbard S.S."/>
            <person name="Banfield J.F."/>
        </authorList>
    </citation>
    <scope>NUCLEOTIDE SEQUENCE [LARGE SCALE GENOMIC DNA]</scope>
</reference>
<keyword evidence="1" id="KW-0472">Membrane</keyword>
<gene>
    <name evidence="2" type="ORF">A3D49_00920</name>
</gene>
<dbReference type="AlphaFoldDB" id="A0A1G2TIE5"/>
<feature type="transmembrane region" description="Helical" evidence="1">
    <location>
        <begin position="20"/>
        <end position="38"/>
    </location>
</feature>
<proteinExistence type="predicted"/>
<dbReference type="EMBL" id="MHVS01000005">
    <property type="protein sequence ID" value="OHA96439.1"/>
    <property type="molecule type" value="Genomic_DNA"/>
</dbReference>
<evidence type="ECO:0000313" key="3">
    <source>
        <dbReference type="Proteomes" id="UP000177279"/>
    </source>
</evidence>
<keyword evidence="1" id="KW-1133">Transmembrane helix</keyword>
<name>A0A1G2TIE5_9BACT</name>
<evidence type="ECO:0000313" key="2">
    <source>
        <dbReference type="EMBL" id="OHA96439.1"/>
    </source>
</evidence>
<comment type="caution">
    <text evidence="2">The sequence shown here is derived from an EMBL/GenBank/DDBJ whole genome shotgun (WGS) entry which is preliminary data.</text>
</comment>
<accession>A0A1G2TIE5</accession>
<keyword evidence="1" id="KW-0812">Transmembrane</keyword>
<dbReference type="Proteomes" id="UP000177279">
    <property type="component" value="Unassembled WGS sequence"/>
</dbReference>
<sequence length="64" mass="7871">MEHETFWTLFTDVAHWEFELFLIFLFDVLVGILVWPRVRKFLLHHKSDDERIVELERRVEELSG</sequence>
<protein>
    <submittedName>
        <fullName evidence="2">Uncharacterized protein</fullName>
    </submittedName>
</protein>